<dbReference type="PANTHER" id="PTHR47505:SF1">
    <property type="entry name" value="DNA UTILIZATION PROTEIN YHGH"/>
    <property type="match status" value="1"/>
</dbReference>
<organism evidence="2 3">
    <name type="scientific">Streptococcus suis 6407</name>
    <dbReference type="NCBI Taxonomy" id="1214179"/>
    <lineage>
        <taxon>Bacteria</taxon>
        <taxon>Bacillati</taxon>
        <taxon>Bacillota</taxon>
        <taxon>Bacilli</taxon>
        <taxon>Lactobacillales</taxon>
        <taxon>Streptococcaceae</taxon>
        <taxon>Streptococcus</taxon>
    </lineage>
</organism>
<dbReference type="InterPro" id="IPR000836">
    <property type="entry name" value="PRTase_dom"/>
</dbReference>
<dbReference type="AlphaFoldDB" id="A0A075SC29"/>
<dbReference type="InterPro" id="IPR029057">
    <property type="entry name" value="PRTase-like"/>
</dbReference>
<dbReference type="PANTHER" id="PTHR47505">
    <property type="entry name" value="DNA UTILIZATION PROTEIN YHGH"/>
    <property type="match status" value="1"/>
</dbReference>
<dbReference type="PATRIC" id="fig|1214179.4.peg.393"/>
<dbReference type="HOGENOM" id="CLU_054549_4_0_9"/>
<evidence type="ECO:0000313" key="3">
    <source>
        <dbReference type="Proteomes" id="UP000028185"/>
    </source>
</evidence>
<proteinExistence type="inferred from homology"/>
<dbReference type="SUPFAM" id="SSF53271">
    <property type="entry name" value="PRTase-like"/>
    <property type="match status" value="1"/>
</dbReference>
<dbReference type="Proteomes" id="UP000028185">
    <property type="component" value="Chromosome"/>
</dbReference>
<sequence length="221" mass="25689">MSNCLLCGQAMKNKTRFSDIIFFSKEKSGICEECFSTFEEIAEQHCPHCCKNGESESCKDCQYWQNRGKPVVHTALYQYNQAMAHYFSRYKFQGDYVLRNIFAKKLRIALSQFPDYTIVPIPISQKRLSERGFNQVEGLLSATNIPYQSLLGKYESQKQSSKNRAERLEAKQMFYLLDEKEVPEKILLFDDIYTTGATIQLAVELFMKIGRKEIKTFSLTR</sequence>
<gene>
    <name evidence="2" type="ORF">ID09_02120</name>
</gene>
<dbReference type="CDD" id="cd06223">
    <property type="entry name" value="PRTases_typeI"/>
    <property type="match status" value="1"/>
</dbReference>
<protein>
    <submittedName>
        <fullName evidence="2">Competence protein</fullName>
    </submittedName>
</protein>
<dbReference type="InterPro" id="IPR051910">
    <property type="entry name" value="ComF/GntX_DNA_util-trans"/>
</dbReference>
<evidence type="ECO:0000313" key="2">
    <source>
        <dbReference type="EMBL" id="AIG42917.1"/>
    </source>
</evidence>
<reference evidence="2 3" key="1">
    <citation type="journal article" date="2014" name="Genome Announc.">
        <title>Whole-Genome Sequence of Streptococcus suis Serotype 4 Reference Strain 6407.</title>
        <authorList>
            <person name="Wang K."/>
            <person name="Chen J."/>
            <person name="Yao H."/>
            <person name="Lu C."/>
        </authorList>
    </citation>
    <scope>NUCLEOTIDE SEQUENCE [LARGE SCALE GENOMIC DNA]</scope>
    <source>
        <strain evidence="2">6407</strain>
    </source>
</reference>
<dbReference type="Gene3D" id="3.40.50.2020">
    <property type="match status" value="1"/>
</dbReference>
<accession>A0A075SC29</accession>
<dbReference type="EMBL" id="CP008921">
    <property type="protein sequence ID" value="AIG42917.1"/>
    <property type="molecule type" value="Genomic_DNA"/>
</dbReference>
<evidence type="ECO:0000256" key="1">
    <source>
        <dbReference type="ARBA" id="ARBA00008007"/>
    </source>
</evidence>
<dbReference type="RefSeq" id="WP_023369493.1">
    <property type="nucleotide sequence ID" value="NZ_ALLE01000007.1"/>
</dbReference>
<name>A0A075SC29_STRSU</name>
<comment type="similarity">
    <text evidence="1">Belongs to the ComF/GntX family.</text>
</comment>